<organism evidence="13 14">
    <name type="scientific">Oncorhynchus mykiss</name>
    <name type="common">Rainbow trout</name>
    <name type="synonym">Salmo gairdneri</name>
    <dbReference type="NCBI Taxonomy" id="8022"/>
    <lineage>
        <taxon>Eukaryota</taxon>
        <taxon>Metazoa</taxon>
        <taxon>Chordata</taxon>
        <taxon>Craniata</taxon>
        <taxon>Vertebrata</taxon>
        <taxon>Euteleostomi</taxon>
        <taxon>Actinopterygii</taxon>
        <taxon>Neopterygii</taxon>
        <taxon>Teleostei</taxon>
        <taxon>Protacanthopterygii</taxon>
        <taxon>Salmoniformes</taxon>
        <taxon>Salmonidae</taxon>
        <taxon>Salmoninae</taxon>
        <taxon>Oncorhynchus</taxon>
    </lineage>
</organism>
<dbReference type="GO" id="GO:0005788">
    <property type="term" value="C:endoplasmic reticulum lumen"/>
    <property type="evidence" value="ECO:0007669"/>
    <property type="project" value="UniProtKB-SubCell"/>
</dbReference>
<evidence type="ECO:0000256" key="3">
    <source>
        <dbReference type="ARBA" id="ARBA00006347"/>
    </source>
</evidence>
<evidence type="ECO:0000256" key="9">
    <source>
        <dbReference type="ARBA" id="ARBA00023235"/>
    </source>
</evidence>
<evidence type="ECO:0000256" key="11">
    <source>
        <dbReference type="SAM" id="SignalP"/>
    </source>
</evidence>
<reference evidence="13" key="1">
    <citation type="submission" date="2025-08" db="UniProtKB">
        <authorList>
            <consortium name="Ensembl"/>
        </authorList>
    </citation>
    <scope>IDENTIFICATION</scope>
</reference>
<reference evidence="13" key="2">
    <citation type="submission" date="2025-09" db="UniProtKB">
        <authorList>
            <consortium name="Ensembl"/>
        </authorList>
    </citation>
    <scope>IDENTIFICATION</scope>
</reference>
<keyword evidence="5 11" id="KW-0732">Signal</keyword>
<dbReference type="GO" id="GO:0034976">
    <property type="term" value="P:response to endoplasmic reticulum stress"/>
    <property type="evidence" value="ECO:0007669"/>
    <property type="project" value="TreeGrafter"/>
</dbReference>
<evidence type="ECO:0000313" key="13">
    <source>
        <dbReference type="Ensembl" id="ENSOMYP00000107271.1"/>
    </source>
</evidence>
<evidence type="ECO:0000256" key="1">
    <source>
        <dbReference type="ARBA" id="ARBA00001182"/>
    </source>
</evidence>
<proteinExistence type="inferred from homology"/>
<dbReference type="Gene3D" id="3.40.30.10">
    <property type="entry name" value="Glutaredoxin"/>
    <property type="match status" value="4"/>
</dbReference>
<dbReference type="GO" id="GO:0003756">
    <property type="term" value="F:protein disulfide isomerase activity"/>
    <property type="evidence" value="ECO:0007669"/>
    <property type="project" value="UniProtKB-EC"/>
</dbReference>
<dbReference type="InterPro" id="IPR013766">
    <property type="entry name" value="Thioredoxin_domain"/>
</dbReference>
<evidence type="ECO:0000313" key="14">
    <source>
        <dbReference type="Proteomes" id="UP000694395"/>
    </source>
</evidence>
<dbReference type="InterPro" id="IPR036249">
    <property type="entry name" value="Thioredoxin-like_sf"/>
</dbReference>
<keyword evidence="14" id="KW-1185">Reference proteome</keyword>
<dbReference type="CDD" id="cd02981">
    <property type="entry name" value="PDI_b_family"/>
    <property type="match status" value="1"/>
</dbReference>
<comment type="catalytic activity">
    <reaction evidence="1">
        <text>Catalyzes the rearrangement of -S-S- bonds in proteins.</text>
        <dbReference type="EC" id="5.3.4.1"/>
    </reaction>
</comment>
<evidence type="ECO:0000259" key="12">
    <source>
        <dbReference type="Pfam" id="PF00085"/>
    </source>
</evidence>
<keyword evidence="6" id="KW-0677">Repeat</keyword>
<dbReference type="FunFam" id="3.40.30.10:FF:000042">
    <property type="entry name" value="protein disulfide-isomerase A2"/>
    <property type="match status" value="1"/>
</dbReference>
<dbReference type="AlphaFoldDB" id="A0A8K9UCZ0"/>
<dbReference type="GO" id="GO:0006457">
    <property type="term" value="P:protein folding"/>
    <property type="evidence" value="ECO:0007669"/>
    <property type="project" value="TreeGrafter"/>
</dbReference>
<dbReference type="EC" id="5.3.4.1" evidence="4"/>
<feature type="domain" description="Thioredoxin" evidence="12">
    <location>
        <begin position="33"/>
        <end position="117"/>
    </location>
</feature>
<comment type="similarity">
    <text evidence="3">Belongs to the protein disulfide isomerase family.</text>
</comment>
<accession>A0A8K9UCZ0</accession>
<keyword evidence="7" id="KW-0256">Endoplasmic reticulum</keyword>
<keyword evidence="8" id="KW-1015">Disulfide bond</keyword>
<name>A0A8K9UCZ0_ONCMY</name>
<evidence type="ECO:0000256" key="10">
    <source>
        <dbReference type="ARBA" id="ARBA00023284"/>
    </source>
</evidence>
<dbReference type="Ensembl" id="ENSOMYT00000157785.1">
    <property type="protein sequence ID" value="ENSOMYP00000107271.1"/>
    <property type="gene ID" value="ENSOMYG00000054404.1"/>
</dbReference>
<evidence type="ECO:0000256" key="2">
    <source>
        <dbReference type="ARBA" id="ARBA00004319"/>
    </source>
</evidence>
<dbReference type="GeneTree" id="ENSGT00940000166046"/>
<feature type="signal peptide" evidence="11">
    <location>
        <begin position="1"/>
        <end position="20"/>
    </location>
</feature>
<dbReference type="Proteomes" id="UP000694395">
    <property type="component" value="Unassembled WGS sequence"/>
</dbReference>
<keyword evidence="9" id="KW-0413">Isomerase</keyword>
<dbReference type="CDD" id="cd02982">
    <property type="entry name" value="PDI_b'_family"/>
    <property type="match status" value="1"/>
</dbReference>
<evidence type="ECO:0000256" key="5">
    <source>
        <dbReference type="ARBA" id="ARBA00022729"/>
    </source>
</evidence>
<dbReference type="CDD" id="cd02961">
    <property type="entry name" value="PDI_a_family"/>
    <property type="match status" value="1"/>
</dbReference>
<dbReference type="Pfam" id="PF13848">
    <property type="entry name" value="Thioredoxin_6"/>
    <property type="match status" value="1"/>
</dbReference>
<dbReference type="SUPFAM" id="SSF52833">
    <property type="entry name" value="Thioredoxin-like"/>
    <property type="match status" value="4"/>
</dbReference>
<evidence type="ECO:0000256" key="8">
    <source>
        <dbReference type="ARBA" id="ARBA00023157"/>
    </source>
</evidence>
<feature type="chain" id="PRO_5035418247" description="protein disulfide-isomerase" evidence="11">
    <location>
        <begin position="21"/>
        <end position="562"/>
    </location>
</feature>
<keyword evidence="10" id="KW-0676">Redox-active center</keyword>
<sequence>MMRTLLLLCVTLCCLSVSVAGDSSTSLPEENGVLLLKKDNFNRALKQNKQLLVHFFAPLSGDSQRLALAFRGAAEQLIGSEVKLGVVDVSKETNLTKELNATTPPPLRLYLSGDRHNPVPCPVFQSSASIVTWLKRRAGPSADIITDLNQSDRFVASEELVVLGLFKDVERGRVEVFYAAAVDLPDLPFSVTRNQDIFRKYDITQDSVLLVRQVSQRQRSCLSMTKEDLISFITVHQLELVTEYNGQTASRILSSPVLNHAILFVNKTDERFQTVYSDFQAAAASYRGKVLFVMVDVDEPRNGRMLEYFRVRESEAPMVRLVNLTSHVTYHLPSDTLDTPTIIAFCKTYLDGNAQPKMQSEALPADWDQKPVIQLVGENLERLAFNPDKTAFIMFYLPYSEESRSLFPLWEELALHFLDREEVVIARIDASANDFNLSMRERYPALRLFPALHAERVHTFYTLYIHTIYTLYIHTIHTIYTHYIYTLYTLYIHTIYTHYTHCIYTLYTLYIHTLYTLFIHTIHTIYTHYIYTLYIHNIYTLYIHTIHIIYTHYIYTLYIHNI</sequence>
<evidence type="ECO:0000256" key="7">
    <source>
        <dbReference type="ARBA" id="ARBA00022824"/>
    </source>
</evidence>
<protein>
    <recommendedName>
        <fullName evidence="4">protein disulfide-isomerase</fullName>
        <ecNumber evidence="4">5.3.4.1</ecNumber>
    </recommendedName>
</protein>
<dbReference type="PANTHER" id="PTHR18929">
    <property type="entry name" value="PROTEIN DISULFIDE ISOMERASE"/>
    <property type="match status" value="1"/>
</dbReference>
<evidence type="ECO:0000256" key="6">
    <source>
        <dbReference type="ARBA" id="ARBA00022737"/>
    </source>
</evidence>
<dbReference type="Pfam" id="PF00085">
    <property type="entry name" value="Thioredoxin"/>
    <property type="match status" value="1"/>
</dbReference>
<evidence type="ECO:0000256" key="4">
    <source>
        <dbReference type="ARBA" id="ARBA00012723"/>
    </source>
</evidence>
<comment type="subcellular location">
    <subcellularLocation>
        <location evidence="2">Endoplasmic reticulum lumen</location>
    </subcellularLocation>
</comment>
<dbReference type="PANTHER" id="PTHR18929:SF58">
    <property type="entry name" value="PROTEIN DISULFIDE-ISOMERASE-LIKE PROTEIN OF THE TESTIS"/>
    <property type="match status" value="1"/>
</dbReference>